<evidence type="ECO:0000313" key="3">
    <source>
        <dbReference type="EMBL" id="KAL1845378.1"/>
    </source>
</evidence>
<evidence type="ECO:0008006" key="5">
    <source>
        <dbReference type="Google" id="ProtNLM"/>
    </source>
</evidence>
<dbReference type="Pfam" id="PF13489">
    <property type="entry name" value="Methyltransf_23"/>
    <property type="match status" value="1"/>
</dbReference>
<reference evidence="3 4" key="1">
    <citation type="journal article" date="2024" name="Commun. Biol.">
        <title>Comparative genomic analysis of thermophilic fungi reveals convergent evolutionary adaptations and gene losses.</title>
        <authorList>
            <person name="Steindorff A.S."/>
            <person name="Aguilar-Pontes M.V."/>
            <person name="Robinson A.J."/>
            <person name="Andreopoulos B."/>
            <person name="LaButti K."/>
            <person name="Kuo A."/>
            <person name="Mondo S."/>
            <person name="Riley R."/>
            <person name="Otillar R."/>
            <person name="Haridas S."/>
            <person name="Lipzen A."/>
            <person name="Grimwood J."/>
            <person name="Schmutz J."/>
            <person name="Clum A."/>
            <person name="Reid I.D."/>
            <person name="Moisan M.C."/>
            <person name="Butler G."/>
            <person name="Nguyen T.T.M."/>
            <person name="Dewar K."/>
            <person name="Conant G."/>
            <person name="Drula E."/>
            <person name="Henrissat B."/>
            <person name="Hansel C."/>
            <person name="Singer S."/>
            <person name="Hutchinson M.I."/>
            <person name="de Vries R.P."/>
            <person name="Natvig D.O."/>
            <person name="Powell A.J."/>
            <person name="Tsang A."/>
            <person name="Grigoriev I.V."/>
        </authorList>
    </citation>
    <scope>NUCLEOTIDE SEQUENCE [LARGE SCALE GENOMIC DNA]</scope>
    <source>
        <strain evidence="3 4">ATCC 24622</strain>
    </source>
</reference>
<accession>A0ABR3VUS7</accession>
<gene>
    <name evidence="3" type="ORF">VTK73DRAFT_600</name>
</gene>
<evidence type="ECO:0000256" key="1">
    <source>
        <dbReference type="ARBA" id="ARBA00038158"/>
    </source>
</evidence>
<dbReference type="InterPro" id="IPR029063">
    <property type="entry name" value="SAM-dependent_MTases_sf"/>
</dbReference>
<keyword evidence="4" id="KW-1185">Reference proteome</keyword>
<dbReference type="SUPFAM" id="SSF53335">
    <property type="entry name" value="S-adenosyl-L-methionine-dependent methyltransferases"/>
    <property type="match status" value="1"/>
</dbReference>
<feature type="compositionally biased region" description="Polar residues" evidence="2">
    <location>
        <begin position="442"/>
        <end position="465"/>
    </location>
</feature>
<comment type="caution">
    <text evidence="3">The sequence shown here is derived from an EMBL/GenBank/DDBJ whole genome shotgun (WGS) entry which is preliminary data.</text>
</comment>
<evidence type="ECO:0000313" key="4">
    <source>
        <dbReference type="Proteomes" id="UP001586593"/>
    </source>
</evidence>
<dbReference type="Proteomes" id="UP001586593">
    <property type="component" value="Unassembled WGS sequence"/>
</dbReference>
<dbReference type="EMBL" id="JAZHXJ010001117">
    <property type="protein sequence ID" value="KAL1845378.1"/>
    <property type="molecule type" value="Genomic_DNA"/>
</dbReference>
<organism evidence="3 4">
    <name type="scientific">Phialemonium thermophilum</name>
    <dbReference type="NCBI Taxonomy" id="223376"/>
    <lineage>
        <taxon>Eukaryota</taxon>
        <taxon>Fungi</taxon>
        <taxon>Dikarya</taxon>
        <taxon>Ascomycota</taxon>
        <taxon>Pezizomycotina</taxon>
        <taxon>Sordariomycetes</taxon>
        <taxon>Sordariomycetidae</taxon>
        <taxon>Cephalothecales</taxon>
        <taxon>Cephalothecaceae</taxon>
        <taxon>Phialemonium</taxon>
    </lineage>
</organism>
<sequence>MKSGDHGNDHTVIGREEDLDLDLSVEDPPLPEPDFGEPSEVGLPGELELDADFEDDDDDTYDMASRGGTGPRPAGKRVVINGRTEDGVASSAASVYPRVQPAFQVEYPFDSNVDSATIDSSRTIYAEDIDYVWENGRRYCGDYSMPNDANEQTRQYVLHQAYLKLFDSELTTVPLEDPRYILDIGTGIGEWAIGIAEKYPDCEVFGTDIAPIQPTDQVPFNVEFHIEDAREEWIRPADTVDLVHLRNMAGAFSDWSFIYQQAFNCIKPGGYIEVMDFDDHWAFQNYLSWYPEDSPVHVIAKALREGSARDGRVKSVQHMSPQLLEQIGFVDITQNTYDLPLGRKENSVSGDDWLFAVVTGVEATCLRLLTRTLGWDPEYVRRLCDAVSRDLVKIAEDPKRSRGFVVKLRVLVGRKPQVPGQWSAQALAENGEVQEYSEDESTVNSLSIRTSVTDLPATSNTSNSS</sequence>
<comment type="similarity">
    <text evidence="1">Belongs to the methyltransferase superfamily. LaeA methyltransferase family.</text>
</comment>
<feature type="region of interest" description="Disordered" evidence="2">
    <location>
        <begin position="433"/>
        <end position="465"/>
    </location>
</feature>
<feature type="compositionally biased region" description="Acidic residues" evidence="2">
    <location>
        <begin position="47"/>
        <end position="61"/>
    </location>
</feature>
<proteinExistence type="inferred from homology"/>
<feature type="compositionally biased region" description="Basic and acidic residues" evidence="2">
    <location>
        <begin position="1"/>
        <end position="16"/>
    </location>
</feature>
<dbReference type="PANTHER" id="PTHR43591:SF105">
    <property type="entry name" value="METHYLTRANSFERASE DOMAIN-CONTAINING PROTEIN-RELATED"/>
    <property type="match status" value="1"/>
</dbReference>
<protein>
    <recommendedName>
        <fullName evidence="5">Methyltransferase domain-containing protein</fullName>
    </recommendedName>
</protein>
<dbReference type="CDD" id="cd02440">
    <property type="entry name" value="AdoMet_MTases"/>
    <property type="match status" value="1"/>
</dbReference>
<dbReference type="PANTHER" id="PTHR43591">
    <property type="entry name" value="METHYLTRANSFERASE"/>
    <property type="match status" value="1"/>
</dbReference>
<evidence type="ECO:0000256" key="2">
    <source>
        <dbReference type="SAM" id="MobiDB-lite"/>
    </source>
</evidence>
<name>A0ABR3VUS7_9PEZI</name>
<dbReference type="Gene3D" id="3.40.50.150">
    <property type="entry name" value="Vaccinia Virus protein VP39"/>
    <property type="match status" value="1"/>
</dbReference>
<feature type="region of interest" description="Disordered" evidence="2">
    <location>
        <begin position="1"/>
        <end position="75"/>
    </location>
</feature>